<evidence type="ECO:0000313" key="7">
    <source>
        <dbReference type="EMBL" id="KOB70829.1"/>
    </source>
</evidence>
<dbReference type="Proteomes" id="UP000037510">
    <property type="component" value="Unassembled WGS sequence"/>
</dbReference>
<dbReference type="GO" id="GO:0046872">
    <property type="term" value="F:metal ion binding"/>
    <property type="evidence" value="ECO:0007669"/>
    <property type="project" value="UniProtKB-KW"/>
</dbReference>
<organism evidence="7 8">
    <name type="scientific">Operophtera brumata</name>
    <name type="common">Winter moth</name>
    <name type="synonym">Phalaena brumata</name>
    <dbReference type="NCBI Taxonomy" id="104452"/>
    <lineage>
        <taxon>Eukaryota</taxon>
        <taxon>Metazoa</taxon>
        <taxon>Ecdysozoa</taxon>
        <taxon>Arthropoda</taxon>
        <taxon>Hexapoda</taxon>
        <taxon>Insecta</taxon>
        <taxon>Pterygota</taxon>
        <taxon>Neoptera</taxon>
        <taxon>Endopterygota</taxon>
        <taxon>Lepidoptera</taxon>
        <taxon>Glossata</taxon>
        <taxon>Ditrysia</taxon>
        <taxon>Geometroidea</taxon>
        <taxon>Geometridae</taxon>
        <taxon>Larentiinae</taxon>
        <taxon>Operophtera</taxon>
    </lineage>
</organism>
<dbReference type="AlphaFoldDB" id="A0A0L7L6A6"/>
<dbReference type="InterPro" id="IPR039702">
    <property type="entry name" value="FPS1-like"/>
</dbReference>
<dbReference type="PANTHER" id="PTHR11525:SF0">
    <property type="entry name" value="FARNESYL PYROPHOSPHATE SYNTHASE"/>
    <property type="match status" value="1"/>
</dbReference>
<comment type="pathway">
    <text evidence="5">Pheromone biosynthesis.</text>
</comment>
<evidence type="ECO:0000256" key="3">
    <source>
        <dbReference type="ARBA" id="ARBA00022723"/>
    </source>
</evidence>
<sequence length="329" mass="38085">MSTQHEIGTKERNLFLEALPSVIDSALANPKVAEIPGLKEWTKKLLTHNMTGGKGARGLTIVMAYQMLEQPEKLTEESMHLARTLGWCYEMLQSFMCVFDDIMDGSEKRRGKPCWYLLPDVGPACAINDSLMLYNFMFYLLKKNFGVRNYKTAEHKANDYSLFTVERHETIIKYKTAYYTYDLPTKLGLLLADYKVDVQTKKLMQDVSLEIGLLFQTQDDYIDSFGDETLTGKVGTDIQEGKCSWLAVNALQRCNASQRVVFNACYGSKEPAHLERCKQLYCDLKLPELYKEVESRYYDDILERIQGFPTDELKRLYHRLLEITYQRKK</sequence>
<gene>
    <name evidence="7" type="ORF">OBRU01_14676</name>
</gene>
<comment type="similarity">
    <text evidence="6">Belongs to the FPP/GGPP synthase family.</text>
</comment>
<evidence type="ECO:0000256" key="4">
    <source>
        <dbReference type="ARBA" id="ARBA00022842"/>
    </source>
</evidence>
<name>A0A0L7L6A6_OPEBR</name>
<dbReference type="Pfam" id="PF00348">
    <property type="entry name" value="polyprenyl_synt"/>
    <property type="match status" value="1"/>
</dbReference>
<evidence type="ECO:0000256" key="5">
    <source>
        <dbReference type="ARBA" id="ARBA00033740"/>
    </source>
</evidence>
<dbReference type="GO" id="GO:0042811">
    <property type="term" value="P:pheromone biosynthetic process"/>
    <property type="evidence" value="ECO:0007669"/>
    <property type="project" value="UniProtKB-ARBA"/>
</dbReference>
<evidence type="ECO:0000256" key="6">
    <source>
        <dbReference type="RuleBase" id="RU004466"/>
    </source>
</evidence>
<dbReference type="InterPro" id="IPR008949">
    <property type="entry name" value="Isoprenoid_synthase_dom_sf"/>
</dbReference>
<keyword evidence="4" id="KW-0460">Magnesium</keyword>
<comment type="caution">
    <text evidence="7">The sequence shown here is derived from an EMBL/GenBank/DDBJ whole genome shotgun (WGS) entry which is preliminary data.</text>
</comment>
<dbReference type="InterPro" id="IPR000092">
    <property type="entry name" value="Polyprenyl_synt"/>
</dbReference>
<dbReference type="EMBL" id="JTDY01002731">
    <property type="protein sequence ID" value="KOB70829.1"/>
    <property type="molecule type" value="Genomic_DNA"/>
</dbReference>
<dbReference type="GO" id="GO:0004337">
    <property type="term" value="F:(2E,6E)-farnesyl diphosphate synthase activity"/>
    <property type="evidence" value="ECO:0007669"/>
    <property type="project" value="TreeGrafter"/>
</dbReference>
<accession>A0A0L7L6A6</accession>
<proteinExistence type="inferred from homology"/>
<dbReference type="SFLD" id="SFLDS00005">
    <property type="entry name" value="Isoprenoid_Synthase_Type_I"/>
    <property type="match status" value="1"/>
</dbReference>
<evidence type="ECO:0000256" key="2">
    <source>
        <dbReference type="ARBA" id="ARBA00022679"/>
    </source>
</evidence>
<keyword evidence="3" id="KW-0479">Metal-binding</keyword>
<comment type="cofactor">
    <cofactor evidence="1">
        <name>Mg(2+)</name>
        <dbReference type="ChEBI" id="CHEBI:18420"/>
    </cofactor>
</comment>
<evidence type="ECO:0000313" key="8">
    <source>
        <dbReference type="Proteomes" id="UP000037510"/>
    </source>
</evidence>
<dbReference type="PANTHER" id="PTHR11525">
    <property type="entry name" value="FARNESYL-PYROPHOSPHATE SYNTHETASE"/>
    <property type="match status" value="1"/>
</dbReference>
<dbReference type="Gene3D" id="1.10.600.10">
    <property type="entry name" value="Farnesyl Diphosphate Synthase"/>
    <property type="match status" value="2"/>
</dbReference>
<dbReference type="STRING" id="104452.A0A0L7L6A6"/>
<keyword evidence="8" id="KW-1185">Reference proteome</keyword>
<protein>
    <submittedName>
        <fullName evidence="7">Farnesyl diphosphate synthase-like protein</fullName>
    </submittedName>
</protein>
<dbReference type="GO" id="GO:0005737">
    <property type="term" value="C:cytoplasm"/>
    <property type="evidence" value="ECO:0007669"/>
    <property type="project" value="TreeGrafter"/>
</dbReference>
<dbReference type="GO" id="GO:0045337">
    <property type="term" value="P:farnesyl diphosphate biosynthetic process"/>
    <property type="evidence" value="ECO:0007669"/>
    <property type="project" value="TreeGrafter"/>
</dbReference>
<dbReference type="SUPFAM" id="SSF48576">
    <property type="entry name" value="Terpenoid synthases"/>
    <property type="match status" value="1"/>
</dbReference>
<evidence type="ECO:0000256" key="1">
    <source>
        <dbReference type="ARBA" id="ARBA00001946"/>
    </source>
</evidence>
<dbReference type="GO" id="GO:0004161">
    <property type="term" value="F:dimethylallyltranstransferase activity"/>
    <property type="evidence" value="ECO:0007669"/>
    <property type="project" value="TreeGrafter"/>
</dbReference>
<reference evidence="7 8" key="1">
    <citation type="journal article" date="2015" name="Genome Biol. Evol.">
        <title>The genome of winter moth (Operophtera brumata) provides a genomic perspective on sexual dimorphism and phenology.</title>
        <authorList>
            <person name="Derks M.F."/>
            <person name="Smit S."/>
            <person name="Salis L."/>
            <person name="Schijlen E."/>
            <person name="Bossers A."/>
            <person name="Mateman C."/>
            <person name="Pijl A.S."/>
            <person name="de Ridder D."/>
            <person name="Groenen M.A."/>
            <person name="Visser M.E."/>
            <person name="Megens H.J."/>
        </authorList>
    </citation>
    <scope>NUCLEOTIDE SEQUENCE [LARGE SCALE GENOMIC DNA]</scope>
    <source>
        <strain evidence="7">WM2013NL</strain>
        <tissue evidence="7">Head and thorax</tissue>
    </source>
</reference>
<keyword evidence="2 6" id="KW-0808">Transferase</keyword>